<dbReference type="Gene3D" id="1.20.1280.50">
    <property type="match status" value="1"/>
</dbReference>
<dbReference type="SUPFAM" id="SSF50974">
    <property type="entry name" value="Nitrous oxide reductase, N-terminal domain"/>
    <property type="match status" value="1"/>
</dbReference>
<dbReference type="OrthoDB" id="192402at2759"/>
<dbReference type="InterPro" id="IPR001680">
    <property type="entry name" value="WD40_rpt"/>
</dbReference>
<gene>
    <name evidence="5" type="primary">LOC111122549</name>
</gene>
<dbReference type="GO" id="GO:0016567">
    <property type="term" value="P:protein ubiquitination"/>
    <property type="evidence" value="ECO:0007669"/>
    <property type="project" value="InterPro"/>
</dbReference>
<evidence type="ECO:0000313" key="5">
    <source>
        <dbReference type="RefSeq" id="XP_022320040.1"/>
    </source>
</evidence>
<feature type="region of interest" description="Disordered" evidence="2">
    <location>
        <begin position="443"/>
        <end position="491"/>
    </location>
</feature>
<keyword evidence="1" id="KW-0853">WD repeat</keyword>
<dbReference type="Pfam" id="PF00400">
    <property type="entry name" value="WD40"/>
    <property type="match status" value="2"/>
</dbReference>
<dbReference type="SUPFAM" id="SSF81383">
    <property type="entry name" value="F-box domain"/>
    <property type="match status" value="1"/>
</dbReference>
<dbReference type="PROSITE" id="PS50181">
    <property type="entry name" value="FBOX"/>
    <property type="match status" value="1"/>
</dbReference>
<protein>
    <submittedName>
        <fullName evidence="5">F-box/WD repeat-containing protein 5-like</fullName>
    </submittedName>
</protein>
<dbReference type="GO" id="GO:0019005">
    <property type="term" value="C:SCF ubiquitin ligase complex"/>
    <property type="evidence" value="ECO:0007669"/>
    <property type="project" value="InterPro"/>
</dbReference>
<dbReference type="GeneID" id="111122549"/>
<proteinExistence type="predicted"/>
<dbReference type="SMART" id="SM00256">
    <property type="entry name" value="FBOX"/>
    <property type="match status" value="1"/>
</dbReference>
<dbReference type="InterPro" id="IPR036322">
    <property type="entry name" value="WD40_repeat_dom_sf"/>
</dbReference>
<dbReference type="PANTHER" id="PTHR20995:SF17">
    <property type="entry name" value="F-BOX_WD REPEAT-CONTAINING PROTEIN 5"/>
    <property type="match status" value="1"/>
</dbReference>
<feature type="domain" description="F-box" evidence="3">
    <location>
        <begin position="9"/>
        <end position="55"/>
    </location>
</feature>
<dbReference type="PROSITE" id="PS50294">
    <property type="entry name" value="WD_REPEATS_REGION"/>
    <property type="match status" value="1"/>
</dbReference>
<dbReference type="InterPro" id="IPR042508">
    <property type="entry name" value="FBXW5"/>
</dbReference>
<evidence type="ECO:0000259" key="3">
    <source>
        <dbReference type="PROSITE" id="PS50181"/>
    </source>
</evidence>
<accession>A0A8B8CWM7</accession>
<dbReference type="Gene3D" id="2.130.10.10">
    <property type="entry name" value="YVTN repeat-like/Quinoprotein amine dehydrogenase"/>
    <property type="match status" value="2"/>
</dbReference>
<name>A0A8B8CWM7_CRAVI</name>
<feature type="repeat" description="WD" evidence="1">
    <location>
        <begin position="94"/>
        <end position="126"/>
    </location>
</feature>
<organism evidence="4 5">
    <name type="scientific">Crassostrea virginica</name>
    <name type="common">Eastern oyster</name>
    <dbReference type="NCBI Taxonomy" id="6565"/>
    <lineage>
        <taxon>Eukaryota</taxon>
        <taxon>Metazoa</taxon>
        <taxon>Spiralia</taxon>
        <taxon>Lophotrochozoa</taxon>
        <taxon>Mollusca</taxon>
        <taxon>Bivalvia</taxon>
        <taxon>Autobranchia</taxon>
        <taxon>Pteriomorphia</taxon>
        <taxon>Ostreida</taxon>
        <taxon>Ostreoidea</taxon>
        <taxon>Ostreidae</taxon>
        <taxon>Crassostrea</taxon>
    </lineage>
</organism>
<sequence>MEVEKETVLSMWDILPDDIILHIFSFMSPYCVVRMSETCRRMNEIAFDEQLWRQHFYQYYRIPRNIGIAPGKTSWLQEFKRLYYHTPEVKGTTIKQHTDQVLHVSFSHNGKMFGTCSKDGFIKVWNAKYPVKLRYKYDMRTLTWKYTQFSQFNRTDTLLLVSGVHFGSHSTSGEIAVFSLKGEFELQARVINKPYDVFGTWYNDNYLLSGNLHLTGPLQSCSSIILNKGFQDIESEHESVVMGLYRFENQNASSIRTLLVAKCLTDSGSEFESNCDIPDNSIQTNCDTVATNPAIPKTSDAKKSVENADKKVQQVTVYENGALREKMIEVDADDKNKDEINSTITYSQAYRDAEEDLASSSLDMEEKGESDSCDGANGSCADQKMTSVNTEMSLKSMEGVCSECSQYDCEDHCSSGMYTSGSVFGYPLQSNIFFSQDHSHVIKGNDPFPERDLRETPIPNDKQNMDCSEKPSGSETLYDTPSPSTNNSSQLPCQFPDKYLIFTRGSKTFTPHQIGIKRMKSLEKVTGNKVQVMPRVEENLHGMDHQGFDEVDHVIDLHGHIIGLSLSPDDRYLYVNCRQWPKNYTIENPFYPPPIAQEIDIHVIDLMKMKRVGTMHQAHKAYTSNDECFFIFLDVSNEYVASGAEDKHGYIWDRHYGICLHKFPHNDVVNSVAFNPCDPETLVTVSDDHSIILWRSRNRDKQIRTHELRGMNSMCANS</sequence>
<dbReference type="GO" id="GO:0080008">
    <property type="term" value="C:Cul4-RING E3 ubiquitin ligase complex"/>
    <property type="evidence" value="ECO:0007669"/>
    <property type="project" value="InterPro"/>
</dbReference>
<evidence type="ECO:0000256" key="2">
    <source>
        <dbReference type="SAM" id="MobiDB-lite"/>
    </source>
</evidence>
<dbReference type="RefSeq" id="XP_022320040.1">
    <property type="nucleotide sequence ID" value="XM_022464332.1"/>
</dbReference>
<dbReference type="SMART" id="SM00320">
    <property type="entry name" value="WD40"/>
    <property type="match status" value="3"/>
</dbReference>
<reference evidence="5" key="1">
    <citation type="submission" date="2025-08" db="UniProtKB">
        <authorList>
            <consortium name="RefSeq"/>
        </authorList>
    </citation>
    <scope>IDENTIFICATION</scope>
    <source>
        <tissue evidence="5">Whole sample</tissue>
    </source>
</reference>
<dbReference type="SUPFAM" id="SSF50978">
    <property type="entry name" value="WD40 repeat-like"/>
    <property type="match status" value="1"/>
</dbReference>
<keyword evidence="4" id="KW-1185">Reference proteome</keyword>
<dbReference type="KEGG" id="cvn:111122549"/>
<evidence type="ECO:0000256" key="1">
    <source>
        <dbReference type="PROSITE-ProRule" id="PRU00221"/>
    </source>
</evidence>
<dbReference type="InterPro" id="IPR001810">
    <property type="entry name" value="F-box_dom"/>
</dbReference>
<dbReference type="Proteomes" id="UP000694844">
    <property type="component" value="Chromosome 3"/>
</dbReference>
<dbReference type="Pfam" id="PF12937">
    <property type="entry name" value="F-box-like"/>
    <property type="match status" value="1"/>
</dbReference>
<dbReference type="InterPro" id="IPR011045">
    <property type="entry name" value="N2O_reductase_N"/>
</dbReference>
<feature type="region of interest" description="Disordered" evidence="2">
    <location>
        <begin position="356"/>
        <end position="376"/>
    </location>
</feature>
<dbReference type="PROSITE" id="PS50082">
    <property type="entry name" value="WD_REPEATS_2"/>
    <property type="match status" value="2"/>
</dbReference>
<dbReference type="InterPro" id="IPR015943">
    <property type="entry name" value="WD40/YVTN_repeat-like_dom_sf"/>
</dbReference>
<evidence type="ECO:0000313" key="4">
    <source>
        <dbReference type="Proteomes" id="UP000694844"/>
    </source>
</evidence>
<dbReference type="PANTHER" id="PTHR20995">
    <property type="entry name" value="F-BOX/WD REPEAT-CONTAINING PROTEIN 5"/>
    <property type="match status" value="1"/>
</dbReference>
<dbReference type="InterPro" id="IPR036047">
    <property type="entry name" value="F-box-like_dom_sf"/>
</dbReference>
<dbReference type="AlphaFoldDB" id="A0A8B8CWM7"/>
<feature type="compositionally biased region" description="Polar residues" evidence="2">
    <location>
        <begin position="470"/>
        <end position="491"/>
    </location>
</feature>
<feature type="repeat" description="WD" evidence="1">
    <location>
        <begin position="662"/>
        <end position="704"/>
    </location>
</feature>